<dbReference type="Gene3D" id="2.30.38.10">
    <property type="entry name" value="Luciferase, Domain 3"/>
    <property type="match status" value="1"/>
</dbReference>
<dbReference type="InterPro" id="IPR020845">
    <property type="entry name" value="AMP-binding_CS"/>
</dbReference>
<dbReference type="PANTHER" id="PTHR24096:SF422">
    <property type="entry name" value="BCDNA.GH02901"/>
    <property type="match status" value="1"/>
</dbReference>
<dbReference type="Pfam" id="PF13193">
    <property type="entry name" value="AMP-binding_C"/>
    <property type="match status" value="1"/>
</dbReference>
<organism evidence="5 6">
    <name type="scientific">Lachnellula occidentalis</name>
    <dbReference type="NCBI Taxonomy" id="215460"/>
    <lineage>
        <taxon>Eukaryota</taxon>
        <taxon>Fungi</taxon>
        <taxon>Dikarya</taxon>
        <taxon>Ascomycota</taxon>
        <taxon>Pezizomycotina</taxon>
        <taxon>Leotiomycetes</taxon>
        <taxon>Helotiales</taxon>
        <taxon>Lachnaceae</taxon>
        <taxon>Lachnellula</taxon>
    </lineage>
</organism>
<dbReference type="PANTHER" id="PTHR24096">
    <property type="entry name" value="LONG-CHAIN-FATTY-ACID--COA LIGASE"/>
    <property type="match status" value="1"/>
</dbReference>
<dbReference type="InterPro" id="IPR015943">
    <property type="entry name" value="WD40/YVTN_repeat-like_dom_sf"/>
</dbReference>
<evidence type="ECO:0000313" key="5">
    <source>
        <dbReference type="EMBL" id="TVY45750.1"/>
    </source>
</evidence>
<dbReference type="CDD" id="cd05911">
    <property type="entry name" value="Firefly_Luc_like"/>
    <property type="match status" value="1"/>
</dbReference>
<feature type="region of interest" description="Disordered" evidence="2">
    <location>
        <begin position="633"/>
        <end position="653"/>
    </location>
</feature>
<dbReference type="Gene3D" id="2.130.10.10">
    <property type="entry name" value="YVTN repeat-like/Quinoprotein amine dehydrogenase"/>
    <property type="match status" value="1"/>
</dbReference>
<evidence type="ECO:0000313" key="6">
    <source>
        <dbReference type="Proteomes" id="UP000443090"/>
    </source>
</evidence>
<evidence type="ECO:0000256" key="2">
    <source>
        <dbReference type="SAM" id="MobiDB-lite"/>
    </source>
</evidence>
<feature type="domain" description="AMP-dependent synthetase/ligase" evidence="3">
    <location>
        <begin position="23"/>
        <end position="397"/>
    </location>
</feature>
<dbReference type="Proteomes" id="UP000443090">
    <property type="component" value="Unassembled WGS sequence"/>
</dbReference>
<comment type="caution">
    <text evidence="5">The sequence shown here is derived from an EMBL/GenBank/DDBJ whole genome shotgun (WGS) entry which is preliminary data.</text>
</comment>
<accession>A0A8H8S2U6</accession>
<dbReference type="GO" id="GO:0016405">
    <property type="term" value="F:CoA-ligase activity"/>
    <property type="evidence" value="ECO:0007669"/>
    <property type="project" value="TreeGrafter"/>
</dbReference>
<dbReference type="PROSITE" id="PS00455">
    <property type="entry name" value="AMP_BINDING"/>
    <property type="match status" value="1"/>
</dbReference>
<keyword evidence="6" id="KW-1185">Reference proteome</keyword>
<evidence type="ECO:0000259" key="3">
    <source>
        <dbReference type="Pfam" id="PF00501"/>
    </source>
</evidence>
<dbReference type="Gene3D" id="3.30.300.30">
    <property type="match status" value="1"/>
</dbReference>
<dbReference type="InterPro" id="IPR000873">
    <property type="entry name" value="AMP-dep_synth/lig_dom"/>
</dbReference>
<feature type="region of interest" description="Disordered" evidence="2">
    <location>
        <begin position="965"/>
        <end position="997"/>
    </location>
</feature>
<dbReference type="InterPro" id="IPR045851">
    <property type="entry name" value="AMP-bd_C_sf"/>
</dbReference>
<dbReference type="AlphaFoldDB" id="A0A8H8S2U6"/>
<dbReference type="InterPro" id="IPR001680">
    <property type="entry name" value="WD40_rpt"/>
</dbReference>
<gene>
    <name evidence="5" type="primary">easD</name>
    <name evidence="5" type="ORF">LOCC1_G005170</name>
</gene>
<dbReference type="PROSITE" id="PS50082">
    <property type="entry name" value="WD_REPEATS_2"/>
    <property type="match status" value="2"/>
</dbReference>
<name>A0A8H8S2U6_9HELO</name>
<proteinExistence type="predicted"/>
<keyword evidence="1" id="KW-0853">WD repeat</keyword>
<dbReference type="SUPFAM" id="SSF56801">
    <property type="entry name" value="Acetyl-CoA synthetase-like"/>
    <property type="match status" value="1"/>
</dbReference>
<keyword evidence="5" id="KW-0436">Ligase</keyword>
<dbReference type="EMBL" id="QGMI01000180">
    <property type="protein sequence ID" value="TVY45750.1"/>
    <property type="molecule type" value="Genomic_DNA"/>
</dbReference>
<feature type="domain" description="AMP-binding enzyme C-terminal" evidence="4">
    <location>
        <begin position="457"/>
        <end position="539"/>
    </location>
</feature>
<protein>
    <submittedName>
        <fullName evidence="5">Acyl-CoA ligase</fullName>
    </submittedName>
</protein>
<evidence type="ECO:0000256" key="1">
    <source>
        <dbReference type="PROSITE-ProRule" id="PRU00221"/>
    </source>
</evidence>
<evidence type="ECO:0000259" key="4">
    <source>
        <dbReference type="Pfam" id="PF13193"/>
    </source>
</evidence>
<reference evidence="5 6" key="1">
    <citation type="submission" date="2018-05" db="EMBL/GenBank/DDBJ databases">
        <title>Genome sequencing and assembly of the regulated plant pathogen Lachnellula willkommii and related sister species for the development of diagnostic species identification markers.</title>
        <authorList>
            <person name="Giroux E."/>
            <person name="Bilodeau G."/>
        </authorList>
    </citation>
    <scope>NUCLEOTIDE SEQUENCE [LARGE SCALE GENOMIC DNA]</scope>
    <source>
        <strain evidence="5 6">CBS 160.35</strain>
    </source>
</reference>
<dbReference type="Pfam" id="PF00501">
    <property type="entry name" value="AMP-binding"/>
    <property type="match status" value="1"/>
</dbReference>
<dbReference type="InterPro" id="IPR025110">
    <property type="entry name" value="AMP-bd_C"/>
</dbReference>
<dbReference type="OrthoDB" id="6509636at2759"/>
<feature type="repeat" description="WD" evidence="1">
    <location>
        <begin position="772"/>
        <end position="804"/>
    </location>
</feature>
<dbReference type="Pfam" id="PF00400">
    <property type="entry name" value="WD40"/>
    <property type="match status" value="3"/>
</dbReference>
<dbReference type="PROSITE" id="PS50294">
    <property type="entry name" value="WD_REPEATS_REGION"/>
    <property type="match status" value="1"/>
</dbReference>
<feature type="repeat" description="WD" evidence="1">
    <location>
        <begin position="867"/>
        <end position="900"/>
    </location>
</feature>
<dbReference type="Gene3D" id="3.40.50.980">
    <property type="match status" value="2"/>
</dbReference>
<feature type="compositionally biased region" description="Low complexity" evidence="2">
    <location>
        <begin position="967"/>
        <end position="983"/>
    </location>
</feature>
<sequence length="1148" mass="122754">MLDEKHGRYPLKSSRNPFTCGISGRTYTAAEQVDRVELLARSLSKEFGWQPNKGTEWDKVIGIFALNTVDSMTLAYAAHRLSGIASPANAAYSASELEFQLKSSGAKALFTCIPLLDVSLQAAKAAGIPNDRIYILEMPKEFTGDISHPFKTVTQLIIDGARLPPLEPLRWEKGQGARQTAYLCYSSGTSGLPKGVMISHRNVISNVLQLSTFESPARSKRPAKDRTEVALALLPLSHIYGLVVIAHTGTYRGDECIIFPKFELHSYLRAIQQFKISALFLVPPIIIQMVNNQPVCSKYDLGSVTSIFTGAAPLGAETAQELQQIYPSWKIKQGYGLTETSTVVCCSAEDDIWFGSSGSLVSGINAKIMSIEGVEVTGYDQPGELVVQSPSVVLGYLNNEKANIETFLDDTDGKGRWMRTGDEAVIRKAPSGNEHVFIVDRIKELIKVKGNQVAPAELEAHLLTHPAVADCAVIPIPDDAAGEIPKAFVVKSSSVGLEENDRMVARGIAKHVEEHKARHKWLKGGVEFVDVIPKSPSGKILRRLLRDKEKEARRAKGAKLTLVSGPPRDSQLFVIQKNWAAPLDFKAHRTLKITFTPIPQPFSAKPLHKRHPPSTPIQPSILALLPPDDHTIMPSHDHERGVPSDNEDEEPAMLDPSDVAEEILDQDGDAAMDSGSDNGGEGEEDEMMQEELTLQNDSSAHFDGHKDSIFCIAQHPLNPSIVATGGSEGEDAGGIGYIFEAKPAETPVLPASYQAAPSERVERKGIEPLFTLEGHTDSINAITFTLPQGEVLLSGGLDGKLRAYAQKGHKWGLLAEVQEVEEINWLVPCPSPAYPNTVALGANDGSVWVYTVDPTSKDAALQIVQSYFLHTESCTAGAWSADGKLLATVSEEGSLYVWDVWGEAAAAGLTQENGQTVMGLTSLDQRFAVEGGLFSVAIAPSGAFLVVGGAGGAIKVVGLPRLSSEPSGAAPAGRQGAGASSKTKGGKQAGGKASGSAASAGQSGQILADLQAQSDGVESLAFAPPPLTLLAAGSVDGSIALFDTAHRFAVRRHIKEAHEEHSVVKVEFVKNERTGGWLLTSCGMDGVVRRWDTRGGTGLANSGFVKEWKGHRGDGEGGGVLGFVQGNGDRIITAGDDGISLVFESPVA</sequence>
<dbReference type="SUPFAM" id="SSF50978">
    <property type="entry name" value="WD40 repeat-like"/>
    <property type="match status" value="1"/>
</dbReference>
<dbReference type="SMART" id="SM00320">
    <property type="entry name" value="WD40"/>
    <property type="match status" value="7"/>
</dbReference>
<feature type="compositionally biased region" description="Basic and acidic residues" evidence="2">
    <location>
        <begin position="633"/>
        <end position="642"/>
    </location>
</feature>
<dbReference type="InterPro" id="IPR036322">
    <property type="entry name" value="WD40_repeat_dom_sf"/>
</dbReference>